<dbReference type="InterPro" id="IPR003812">
    <property type="entry name" value="Fido"/>
</dbReference>
<dbReference type="PANTHER" id="PTHR13504:SF40">
    <property type="entry name" value="FIDO DOMAIN-CONTAINING PROTEIN"/>
    <property type="match status" value="1"/>
</dbReference>
<feature type="binding site" evidence="2">
    <location>
        <begin position="276"/>
        <end position="277"/>
    </location>
    <ligand>
        <name>ATP</name>
        <dbReference type="ChEBI" id="CHEBI:30616"/>
    </ligand>
</feature>
<dbReference type="RefSeq" id="WP_009385010.1">
    <property type="nucleotide sequence ID" value="NZ_AMSQ01000027.1"/>
</dbReference>
<gene>
    <name evidence="4" type="ORF">C273_10956</name>
</gene>
<dbReference type="eggNOG" id="COG3177">
    <property type="taxonomic scope" value="Bacteria"/>
</dbReference>
<organism evidence="4 5">
    <name type="scientific">Staphylococcus massiliensis S46</name>
    <dbReference type="NCBI Taxonomy" id="1229783"/>
    <lineage>
        <taxon>Bacteria</taxon>
        <taxon>Bacillati</taxon>
        <taxon>Bacillota</taxon>
        <taxon>Bacilli</taxon>
        <taxon>Bacillales</taxon>
        <taxon>Staphylococcaceae</taxon>
        <taxon>Staphylococcus</taxon>
    </lineage>
</organism>
<evidence type="ECO:0000259" key="3">
    <source>
        <dbReference type="PROSITE" id="PS51459"/>
    </source>
</evidence>
<dbReference type="InterPro" id="IPR040198">
    <property type="entry name" value="Fido_containing"/>
</dbReference>
<dbReference type="SUPFAM" id="SSF140931">
    <property type="entry name" value="Fic-like"/>
    <property type="match status" value="1"/>
</dbReference>
<dbReference type="Pfam" id="PF02661">
    <property type="entry name" value="Fic"/>
    <property type="match status" value="1"/>
</dbReference>
<dbReference type="InterPro" id="IPR036597">
    <property type="entry name" value="Fido-like_dom_sf"/>
</dbReference>
<dbReference type="Gene3D" id="1.10.3290.10">
    <property type="entry name" value="Fido-like domain"/>
    <property type="match status" value="1"/>
</dbReference>
<keyword evidence="5" id="KW-1185">Reference proteome</keyword>
<evidence type="ECO:0000313" key="5">
    <source>
        <dbReference type="Proteomes" id="UP000009885"/>
    </source>
</evidence>
<keyword evidence="2" id="KW-0067">ATP-binding</keyword>
<feature type="active site" evidence="1">
    <location>
        <position position="235"/>
    </location>
</feature>
<dbReference type="PROSITE" id="PS51459">
    <property type="entry name" value="FIDO"/>
    <property type="match status" value="1"/>
</dbReference>
<evidence type="ECO:0000313" key="4">
    <source>
        <dbReference type="EMBL" id="EKU45591.1"/>
    </source>
</evidence>
<protein>
    <submittedName>
        <fullName evidence="4">Fic/DOC family protein</fullName>
    </submittedName>
</protein>
<comment type="caution">
    <text evidence="4">The sequence shown here is derived from an EMBL/GenBank/DDBJ whole genome shotgun (WGS) entry which is preliminary data.</text>
</comment>
<dbReference type="PANTHER" id="PTHR13504">
    <property type="entry name" value="FIDO DOMAIN-CONTAINING PROTEIN DDB_G0283145"/>
    <property type="match status" value="1"/>
</dbReference>
<feature type="binding site" evidence="2">
    <location>
        <begin position="239"/>
        <end position="246"/>
    </location>
    <ligand>
        <name>ATP</name>
        <dbReference type="ChEBI" id="CHEBI:30616"/>
    </ligand>
</feature>
<name>K9AHK4_9STAP</name>
<reference evidence="4 5" key="1">
    <citation type="journal article" date="2013" name="Genome Announc.">
        <title>Genome Sequence of Staphylococcus massiliensis Strain S46, Isolated from the Surface of Healthy Human Skin.</title>
        <authorList>
            <person name="Srivastav R."/>
            <person name="Singh A."/>
            <person name="Jangir P.K."/>
            <person name="Kumari C."/>
            <person name="Muduli S."/>
            <person name="Sharma R."/>
        </authorList>
    </citation>
    <scope>NUCLEOTIDE SEQUENCE [LARGE SCALE GENOMIC DNA]</scope>
    <source>
        <strain evidence="4 5">S46</strain>
    </source>
</reference>
<evidence type="ECO:0000256" key="2">
    <source>
        <dbReference type="PIRSR" id="PIRSR640198-2"/>
    </source>
</evidence>
<dbReference type="OrthoDB" id="9813719at2"/>
<feature type="binding site" evidence="2">
    <location>
        <position position="288"/>
    </location>
    <ligand>
        <name>ATP</name>
        <dbReference type="ChEBI" id="CHEBI:30616"/>
    </ligand>
</feature>
<feature type="domain" description="Fido" evidence="3">
    <location>
        <begin position="148"/>
        <end position="298"/>
    </location>
</feature>
<dbReference type="AlphaFoldDB" id="K9AHK4"/>
<proteinExistence type="predicted"/>
<dbReference type="STRING" id="1229783.C273_10956"/>
<sequence length="408" mass="47804">MEYKPLKILFHMYDWKKFELEYETRRDSFASYLMNIHIHPIQDGKQKSETCYPLFFVLNKELASNLESVLTNTKKIKLLSSMLPEVANHSYINHLLINELQSTNEIENIKSTKEEIAESINNTKGYHKRFDGLVNQYLMIEDYNIGINSISDIRKIFDSIVSGEIKDKDLPDGDLFRRQGIGVYDESKNKWIHRNECSEPELFENLTLMLEFVKNFDAPQIFKIMASHFIFEYLHPFYDGNGRVGRCMIAKMLNDSLDRFTALTFSYTVNNHKSKYYKAFEEASNYYNKGELTTFIKEMLDLLIIGQNNIIESFEKNIRIIDKLGLALKKISKDNYDFGILFVLLQDKIFGSKYARISLKSVQEITGFSRNKINKVIKEYDTKLIKIKSNPVVYEIDDKFVEELLAQK</sequence>
<accession>K9AHK4</accession>
<evidence type="ECO:0000256" key="1">
    <source>
        <dbReference type="PIRSR" id="PIRSR640198-1"/>
    </source>
</evidence>
<keyword evidence="2" id="KW-0547">Nucleotide-binding</keyword>
<dbReference type="Proteomes" id="UP000009885">
    <property type="component" value="Unassembled WGS sequence"/>
</dbReference>
<dbReference type="PATRIC" id="fig|1229783.3.peg.2174"/>
<dbReference type="EMBL" id="AMSQ01000027">
    <property type="protein sequence ID" value="EKU45591.1"/>
    <property type="molecule type" value="Genomic_DNA"/>
</dbReference>